<dbReference type="PANTHER" id="PTHR34987">
    <property type="entry name" value="C, PUTATIVE (AFU_ORTHOLOGUE AFUA_3G02880)-RELATED"/>
    <property type="match status" value="1"/>
</dbReference>
<dbReference type="InterPro" id="IPR008928">
    <property type="entry name" value="6-hairpin_glycosidase_sf"/>
</dbReference>
<dbReference type="InterPro" id="IPR035396">
    <property type="entry name" value="Bac_rhamnosid6H"/>
</dbReference>
<dbReference type="InterPro" id="IPR049164">
    <property type="entry name" value="Glyco_hydro_78_N"/>
</dbReference>
<keyword evidence="3" id="KW-0326">Glycosidase</keyword>
<dbReference type="Gene3D" id="1.50.10.10">
    <property type="match status" value="1"/>
</dbReference>
<dbReference type="EMBL" id="JAGGLU010000001">
    <property type="protein sequence ID" value="MBP2057149.1"/>
    <property type="molecule type" value="Genomic_DNA"/>
</dbReference>
<dbReference type="EC" id="3.2.1.40" evidence="3"/>
<sequence length="529" mass="61526">MDFQENRNIKFIHNQYLLEKAEKLKPQLIKHSISPTRLVDIVPDNTNVYNFSAKESHQSLDSLSNYSFGKGERIVFDFGDHYVGHFKINISSLGSPMDAPLFLHLKFAELPVELAEDSDGYQGMISKSWLQDEYIHLDTLPQTLALPRRYSCRYVAIDVIDTSPKWKAVFSKPVFTAESSVELNQVTPVNTKNKKLNKIDSIGLKTLQDCMQQVFEDGPKRDRRLWLGDLHLQALANYATFNNKELVERCLYLFGALPAEDGRITTNIFTFTKPIPDDTFFFDYGLFFISTLYDFYKQFQDKQVLDDLYLVAKQELDSVLTTLNKDYIIEPDKNWFIFVDWNMNFDRNTCGQAILIYALRQFIKLVEIENDQENITKYKAILTKMIKSSKEKLFDKKIGLFISGNDREINLASQVWMVLAHVLTNKENYNLMTKVIKLFFPIHDIATPYMYHYIVESLFESNHSNDAIKLIEEYWGKMVDYGADTFWEAFDPNKPDDSPYGSLAINSFCHAWSCTPVYLIRKYITHTIN</sequence>
<feature type="domain" description="Alpha-L-rhamnosidase six-hairpin glycosidase" evidence="1">
    <location>
        <begin position="185"/>
        <end position="523"/>
    </location>
</feature>
<dbReference type="Pfam" id="PF21104">
    <property type="entry name" value="Glyco_hydro_78_N"/>
    <property type="match status" value="1"/>
</dbReference>
<gene>
    <name evidence="3" type="ORF">J2Z60_000311</name>
</gene>
<feature type="domain" description="Glycosyl hydrolase family 78 alpha-rhamnosidase N-terminal" evidence="2">
    <location>
        <begin position="35"/>
        <end position="176"/>
    </location>
</feature>
<organism evidence="3 4">
    <name type="scientific">Lactobacillus colini</name>
    <dbReference type="NCBI Taxonomy" id="1819254"/>
    <lineage>
        <taxon>Bacteria</taxon>
        <taxon>Bacillati</taxon>
        <taxon>Bacillota</taxon>
        <taxon>Bacilli</taxon>
        <taxon>Lactobacillales</taxon>
        <taxon>Lactobacillaceae</taxon>
        <taxon>Lactobacillus</taxon>
    </lineage>
</organism>
<dbReference type="Proteomes" id="UP001519292">
    <property type="component" value="Unassembled WGS sequence"/>
</dbReference>
<dbReference type="InterPro" id="IPR012341">
    <property type="entry name" value="6hp_glycosidase-like_sf"/>
</dbReference>
<proteinExistence type="predicted"/>
<comment type="caution">
    <text evidence="3">The sequence shown here is derived from an EMBL/GenBank/DDBJ whole genome shotgun (WGS) entry which is preliminary data.</text>
</comment>
<protein>
    <submittedName>
        <fullName evidence="3">Alpha-L-rhamnosidase</fullName>
        <ecNumber evidence="3">3.2.1.40</ecNumber>
    </submittedName>
</protein>
<dbReference type="RefSeq" id="WP_209685706.1">
    <property type="nucleotide sequence ID" value="NZ_JAGGLU010000001.1"/>
</dbReference>
<keyword evidence="3" id="KW-0378">Hydrolase</keyword>
<evidence type="ECO:0000259" key="1">
    <source>
        <dbReference type="Pfam" id="PF17389"/>
    </source>
</evidence>
<accession>A0ABS4MBV9</accession>
<evidence type="ECO:0000313" key="4">
    <source>
        <dbReference type="Proteomes" id="UP001519292"/>
    </source>
</evidence>
<reference evidence="3 4" key="1">
    <citation type="submission" date="2021-03" db="EMBL/GenBank/DDBJ databases">
        <title>Genomic Encyclopedia of Type Strains, Phase IV (KMG-IV): sequencing the most valuable type-strain genomes for metagenomic binning, comparative biology and taxonomic classification.</title>
        <authorList>
            <person name="Goeker M."/>
        </authorList>
    </citation>
    <scope>NUCLEOTIDE SEQUENCE [LARGE SCALE GENOMIC DNA]</scope>
    <source>
        <strain evidence="3 4">DSM 101872</strain>
    </source>
</reference>
<evidence type="ECO:0000259" key="2">
    <source>
        <dbReference type="Pfam" id="PF21104"/>
    </source>
</evidence>
<name>A0ABS4MBV9_9LACO</name>
<dbReference type="PANTHER" id="PTHR34987:SF4">
    <property type="entry name" value="ALPHA-L-RHAMNOSIDASE C-TERMINAL DOMAIN-CONTAINING PROTEIN"/>
    <property type="match status" value="1"/>
</dbReference>
<dbReference type="SUPFAM" id="SSF48208">
    <property type="entry name" value="Six-hairpin glycosidases"/>
    <property type="match status" value="1"/>
</dbReference>
<dbReference type="GO" id="GO:0030596">
    <property type="term" value="F:alpha-L-rhamnosidase activity"/>
    <property type="evidence" value="ECO:0007669"/>
    <property type="project" value="UniProtKB-EC"/>
</dbReference>
<evidence type="ECO:0000313" key="3">
    <source>
        <dbReference type="EMBL" id="MBP2057149.1"/>
    </source>
</evidence>
<keyword evidence="4" id="KW-1185">Reference proteome</keyword>
<dbReference type="Pfam" id="PF17389">
    <property type="entry name" value="Bac_rhamnosid6H"/>
    <property type="match status" value="1"/>
</dbReference>